<keyword evidence="2" id="KW-0472">Membrane</keyword>
<keyword evidence="3" id="KW-0732">Signal</keyword>
<feature type="domain" description="DUF7707" evidence="4">
    <location>
        <begin position="26"/>
        <end position="127"/>
    </location>
</feature>
<protein>
    <recommendedName>
        <fullName evidence="4">DUF7707 domain-containing protein</fullName>
    </recommendedName>
</protein>
<feature type="region of interest" description="Disordered" evidence="1">
    <location>
        <begin position="247"/>
        <end position="296"/>
    </location>
</feature>
<keyword evidence="2" id="KW-1133">Transmembrane helix</keyword>
<organism evidence="5 6">
    <name type="scientific">Phialocephala subalpina</name>
    <dbReference type="NCBI Taxonomy" id="576137"/>
    <lineage>
        <taxon>Eukaryota</taxon>
        <taxon>Fungi</taxon>
        <taxon>Dikarya</taxon>
        <taxon>Ascomycota</taxon>
        <taxon>Pezizomycotina</taxon>
        <taxon>Leotiomycetes</taxon>
        <taxon>Helotiales</taxon>
        <taxon>Mollisiaceae</taxon>
        <taxon>Phialocephala</taxon>
        <taxon>Phialocephala fortinii species complex</taxon>
    </lineage>
</organism>
<dbReference type="OrthoDB" id="2121879at2759"/>
<gene>
    <name evidence="5" type="ORF">PAC_01549</name>
</gene>
<dbReference type="AlphaFoldDB" id="A0A1L7WFX1"/>
<dbReference type="Pfam" id="PF24808">
    <property type="entry name" value="DUF7707"/>
    <property type="match status" value="1"/>
</dbReference>
<feature type="signal peptide" evidence="3">
    <location>
        <begin position="1"/>
        <end position="20"/>
    </location>
</feature>
<dbReference type="InterPro" id="IPR056124">
    <property type="entry name" value="DUF7707"/>
</dbReference>
<feature type="compositionally biased region" description="Low complexity" evidence="1">
    <location>
        <begin position="152"/>
        <end position="196"/>
    </location>
</feature>
<feature type="chain" id="PRO_5013109386" description="DUF7707 domain-containing protein" evidence="3">
    <location>
        <begin position="21"/>
        <end position="296"/>
    </location>
</feature>
<dbReference type="CDD" id="cd12087">
    <property type="entry name" value="TM_EGFR-like"/>
    <property type="match status" value="1"/>
</dbReference>
<keyword evidence="6" id="KW-1185">Reference proteome</keyword>
<feature type="compositionally biased region" description="Polar residues" evidence="1">
    <location>
        <begin position="197"/>
        <end position="214"/>
    </location>
</feature>
<feature type="compositionally biased region" description="Basic and acidic residues" evidence="1">
    <location>
        <begin position="247"/>
        <end position="257"/>
    </location>
</feature>
<feature type="transmembrane region" description="Helical" evidence="2">
    <location>
        <begin position="220"/>
        <end position="241"/>
    </location>
</feature>
<evidence type="ECO:0000313" key="5">
    <source>
        <dbReference type="EMBL" id="CZR51672.1"/>
    </source>
</evidence>
<reference evidence="5 6" key="1">
    <citation type="submission" date="2016-03" db="EMBL/GenBank/DDBJ databases">
        <authorList>
            <person name="Ploux O."/>
        </authorList>
    </citation>
    <scope>NUCLEOTIDE SEQUENCE [LARGE SCALE GENOMIC DNA]</scope>
    <source>
        <strain evidence="5 6">UAMH 11012</strain>
    </source>
</reference>
<dbReference type="Proteomes" id="UP000184330">
    <property type="component" value="Unassembled WGS sequence"/>
</dbReference>
<dbReference type="EMBL" id="FJOG01000002">
    <property type="protein sequence ID" value="CZR51672.1"/>
    <property type="molecule type" value="Genomic_DNA"/>
</dbReference>
<proteinExistence type="predicted"/>
<dbReference type="PANTHER" id="PTHR38118:SF3">
    <property type="entry name" value="ANCHORED CELL WALL PROTEIN 11"/>
    <property type="match status" value="1"/>
</dbReference>
<evidence type="ECO:0000256" key="1">
    <source>
        <dbReference type="SAM" id="MobiDB-lite"/>
    </source>
</evidence>
<evidence type="ECO:0000313" key="6">
    <source>
        <dbReference type="Proteomes" id="UP000184330"/>
    </source>
</evidence>
<evidence type="ECO:0000256" key="3">
    <source>
        <dbReference type="SAM" id="SignalP"/>
    </source>
</evidence>
<feature type="region of interest" description="Disordered" evidence="1">
    <location>
        <begin position="152"/>
        <end position="214"/>
    </location>
</feature>
<evidence type="ECO:0000256" key="2">
    <source>
        <dbReference type="SAM" id="Phobius"/>
    </source>
</evidence>
<evidence type="ECO:0000259" key="4">
    <source>
        <dbReference type="Pfam" id="PF24808"/>
    </source>
</evidence>
<keyword evidence="2" id="KW-0812">Transmembrane</keyword>
<accession>A0A1L7WFX1</accession>
<dbReference type="PANTHER" id="PTHR38118">
    <property type="entry name" value="ANCHORED CELL WALL PROTEIN 11-RELATED"/>
    <property type="match status" value="1"/>
</dbReference>
<sequence length="296" mass="30129">MFHSIIIALAAISLASLALAQSSNTTLDPNSITLSLRSQWCQAQINTCGILCSGNNNDNTCTPDTLTYDCICASNSSSPDLAAYTQTLPTFICEQLYTNCISAASGNASAQADCQTNIEDGCGKLDPAKFDASASSSSSASSQKSTTSLSSAATHTTSSSSTSTGSTSSHFSSTSSFVPSTSSSSSSVQGPASATSDPSASGSATSTPKTSAGLSTGTKAGIAIGAILGVILLCTGGYLLGRRHRGASLDREDKHPNVPELSTNGLHEIPQLETKERPGELSGAAITRPSRSHELE</sequence>
<dbReference type="STRING" id="576137.A0A1L7WFX1"/>
<name>A0A1L7WFX1_9HELO</name>